<accession>A0A1W1CA75</accession>
<feature type="transmembrane region" description="Helical" evidence="1">
    <location>
        <begin position="16"/>
        <end position="38"/>
    </location>
</feature>
<reference evidence="2" key="1">
    <citation type="submission" date="2016-10" db="EMBL/GenBank/DDBJ databases">
        <authorList>
            <person name="de Groot N.N."/>
        </authorList>
    </citation>
    <scope>NUCLEOTIDE SEQUENCE</scope>
</reference>
<gene>
    <name evidence="2" type="ORF">MNB_SV-9-927</name>
</gene>
<keyword evidence="1" id="KW-0812">Transmembrane</keyword>
<sequence length="177" mass="19938">MKQTLIELFGSYTHEIIFLHILSAIIWVGGMIAIRLAVHPNLQMIDDPNIKLGKTLAITGKFFNIVIPFIIILIITATLMAVGLGFRVSAVNEVGDIISQQAYATYQLVHIKEAVWLIMTMNFTFMYIQRYKAQKLFNNQKLAEAKEKLKLIPNLLLPINIALGIVALWLGVTLRGF</sequence>
<organism evidence="2">
    <name type="scientific">hydrothermal vent metagenome</name>
    <dbReference type="NCBI Taxonomy" id="652676"/>
    <lineage>
        <taxon>unclassified sequences</taxon>
        <taxon>metagenomes</taxon>
        <taxon>ecological metagenomes</taxon>
    </lineage>
</organism>
<evidence type="ECO:0008006" key="3">
    <source>
        <dbReference type="Google" id="ProtNLM"/>
    </source>
</evidence>
<proteinExistence type="predicted"/>
<protein>
    <recommendedName>
        <fullName evidence="3">Copper resistance protein D domain-containing protein</fullName>
    </recommendedName>
</protein>
<evidence type="ECO:0000256" key="1">
    <source>
        <dbReference type="SAM" id="Phobius"/>
    </source>
</evidence>
<dbReference type="EMBL" id="FPHG01000054">
    <property type="protein sequence ID" value="SFV62647.1"/>
    <property type="molecule type" value="Genomic_DNA"/>
</dbReference>
<dbReference type="AlphaFoldDB" id="A0A1W1CA75"/>
<feature type="transmembrane region" description="Helical" evidence="1">
    <location>
        <begin position="151"/>
        <end position="172"/>
    </location>
</feature>
<feature type="transmembrane region" description="Helical" evidence="1">
    <location>
        <begin position="62"/>
        <end position="86"/>
    </location>
</feature>
<keyword evidence="1" id="KW-0472">Membrane</keyword>
<keyword evidence="1" id="KW-1133">Transmembrane helix</keyword>
<name>A0A1W1CA75_9ZZZZ</name>
<feature type="transmembrane region" description="Helical" evidence="1">
    <location>
        <begin position="114"/>
        <end position="131"/>
    </location>
</feature>
<evidence type="ECO:0000313" key="2">
    <source>
        <dbReference type="EMBL" id="SFV62647.1"/>
    </source>
</evidence>